<dbReference type="EMBL" id="CAJVPJ010000021">
    <property type="protein sequence ID" value="CAG8458079.1"/>
    <property type="molecule type" value="Genomic_DNA"/>
</dbReference>
<evidence type="ECO:0000313" key="2">
    <source>
        <dbReference type="Proteomes" id="UP000789572"/>
    </source>
</evidence>
<reference evidence="1" key="1">
    <citation type="submission" date="2021-06" db="EMBL/GenBank/DDBJ databases">
        <authorList>
            <person name="Kallberg Y."/>
            <person name="Tangrot J."/>
            <person name="Rosling A."/>
        </authorList>
    </citation>
    <scope>NUCLEOTIDE SEQUENCE</scope>
    <source>
        <strain evidence="1">IA702</strain>
    </source>
</reference>
<dbReference type="InterPro" id="IPR036910">
    <property type="entry name" value="HMG_box_dom_sf"/>
</dbReference>
<keyword evidence="2" id="KW-1185">Reference proteome</keyword>
<organism evidence="1 2">
    <name type="scientific">Paraglomus occultum</name>
    <dbReference type="NCBI Taxonomy" id="144539"/>
    <lineage>
        <taxon>Eukaryota</taxon>
        <taxon>Fungi</taxon>
        <taxon>Fungi incertae sedis</taxon>
        <taxon>Mucoromycota</taxon>
        <taxon>Glomeromycotina</taxon>
        <taxon>Glomeromycetes</taxon>
        <taxon>Paraglomerales</taxon>
        <taxon>Paraglomeraceae</taxon>
        <taxon>Paraglomus</taxon>
    </lineage>
</organism>
<dbReference type="AlphaFoldDB" id="A0A9N8VKN2"/>
<name>A0A9N8VKN2_9GLOM</name>
<evidence type="ECO:0000313" key="1">
    <source>
        <dbReference type="EMBL" id="CAG8458079.1"/>
    </source>
</evidence>
<accession>A0A9N8VKN2</accession>
<comment type="caution">
    <text evidence="1">The sequence shown here is derived from an EMBL/GenBank/DDBJ whole genome shotgun (WGS) entry which is preliminary data.</text>
</comment>
<dbReference type="OrthoDB" id="10527467at2759"/>
<protein>
    <submittedName>
        <fullName evidence="1">10735_t:CDS:1</fullName>
    </submittedName>
</protein>
<proteinExistence type="predicted"/>
<gene>
    <name evidence="1" type="ORF">POCULU_LOCUS406</name>
</gene>
<dbReference type="SUPFAM" id="SSF47095">
    <property type="entry name" value="HMG-box"/>
    <property type="match status" value="1"/>
</dbReference>
<sequence>MSFNEFSLHGNPEIYLDIDNIVSQGYSANLLSLPINDNNEAPTESLPTNATLEYCQDISTFVVKCNGEELVSFLIEKEAMGSNAYMRFRGEFVRALKQKGNDLYKDMKEVSKLTSIAWNSADDRIKDKFRRNSRKRKVQSIKTNTSQSFTCPDCGTSHEIPSQPVKLIYAETTTTTQSIKCSNLKCQRKHKLVATYKVFSKKGIGMC</sequence>
<dbReference type="Proteomes" id="UP000789572">
    <property type="component" value="Unassembled WGS sequence"/>
</dbReference>
<dbReference type="Gene3D" id="1.10.30.10">
    <property type="entry name" value="High mobility group box domain"/>
    <property type="match status" value="1"/>
</dbReference>